<organism evidence="2 3">
    <name type="scientific">Faecalibacter rhinopitheci</name>
    <dbReference type="NCBI Taxonomy" id="2779678"/>
    <lineage>
        <taxon>Bacteria</taxon>
        <taxon>Pseudomonadati</taxon>
        <taxon>Bacteroidota</taxon>
        <taxon>Flavobacteriia</taxon>
        <taxon>Flavobacteriales</taxon>
        <taxon>Weeksellaceae</taxon>
        <taxon>Faecalibacter</taxon>
    </lineage>
</organism>
<gene>
    <name evidence="2" type="ORF">IM532_08515</name>
</gene>
<reference evidence="2" key="1">
    <citation type="submission" date="2020-10" db="EMBL/GenBank/DDBJ databases">
        <authorList>
            <person name="Lu T."/>
            <person name="Wang Q."/>
            <person name="Han X."/>
        </authorList>
    </citation>
    <scope>NUCLEOTIDE SEQUENCE</scope>
    <source>
        <strain evidence="2">WQ 117</strain>
    </source>
</reference>
<dbReference type="InterPro" id="IPR029044">
    <property type="entry name" value="Nucleotide-diphossugar_trans"/>
</dbReference>
<dbReference type="PANTHER" id="PTHR22916">
    <property type="entry name" value="GLYCOSYLTRANSFERASE"/>
    <property type="match status" value="1"/>
</dbReference>
<dbReference type="PANTHER" id="PTHR22916:SF3">
    <property type="entry name" value="UDP-GLCNAC:BETAGAL BETA-1,3-N-ACETYLGLUCOSAMINYLTRANSFERASE-LIKE PROTEIN 1"/>
    <property type="match status" value="1"/>
</dbReference>
<proteinExistence type="predicted"/>
<name>A0A8J7FW00_9FLAO</name>
<dbReference type="EMBL" id="JADGIK010000005">
    <property type="protein sequence ID" value="MBF0597491.1"/>
    <property type="molecule type" value="Genomic_DNA"/>
</dbReference>
<dbReference type="CDD" id="cd00761">
    <property type="entry name" value="Glyco_tranf_GTA_type"/>
    <property type="match status" value="1"/>
</dbReference>
<evidence type="ECO:0000313" key="2">
    <source>
        <dbReference type="EMBL" id="MBF0597491.1"/>
    </source>
</evidence>
<feature type="domain" description="Glycosyltransferase 2-like" evidence="1">
    <location>
        <begin position="9"/>
        <end position="171"/>
    </location>
</feature>
<dbReference type="Pfam" id="PF00535">
    <property type="entry name" value="Glycos_transf_2"/>
    <property type="match status" value="1"/>
</dbReference>
<keyword evidence="3" id="KW-1185">Reference proteome</keyword>
<dbReference type="Proteomes" id="UP000608754">
    <property type="component" value="Unassembled WGS sequence"/>
</dbReference>
<dbReference type="Gene3D" id="3.90.550.10">
    <property type="entry name" value="Spore Coat Polysaccharide Biosynthesis Protein SpsA, Chain A"/>
    <property type="match status" value="1"/>
</dbReference>
<sequence>MNNFSHLLSIIIPTYNRADLIGETLDSIIAQTYANWECIIVDDGSTENNINIIDEYCAKDPRFKLFERKKYNKPKGANACRNIGLEQCVGDYVIFFDSDDIMYNNHLEVKINAITLGDFDMVICKSKYFNNPKNTNPINYRGLFDFEINPENYITQKINWITFDPIIKSSIAKQTLFNENLQANQEYNYFSKLLFNVRKVKAIDIVLTDRRFDERSIQGSLARTNAYNDRAFHSFLQTYMEVYKLANKSSRQFLLNKIIETGYKNFNLIKGNKPFIYVNLLKEFGLLKGMNKIRILEFTKLIK</sequence>
<evidence type="ECO:0000259" key="1">
    <source>
        <dbReference type="Pfam" id="PF00535"/>
    </source>
</evidence>
<dbReference type="SUPFAM" id="SSF53448">
    <property type="entry name" value="Nucleotide-diphospho-sugar transferases"/>
    <property type="match status" value="1"/>
</dbReference>
<dbReference type="GO" id="GO:0016758">
    <property type="term" value="F:hexosyltransferase activity"/>
    <property type="evidence" value="ECO:0007669"/>
    <property type="project" value="UniProtKB-ARBA"/>
</dbReference>
<comment type="caution">
    <text evidence="2">The sequence shown here is derived from an EMBL/GenBank/DDBJ whole genome shotgun (WGS) entry which is preliminary data.</text>
</comment>
<protein>
    <submittedName>
        <fullName evidence="2">Glycosyltransferase family 2 protein</fullName>
    </submittedName>
</protein>
<accession>A0A8J7FW00</accession>
<dbReference type="RefSeq" id="WP_194183034.1">
    <property type="nucleotide sequence ID" value="NZ_JADGIK010000005.1"/>
</dbReference>
<dbReference type="AlphaFoldDB" id="A0A8J7FW00"/>
<evidence type="ECO:0000313" key="3">
    <source>
        <dbReference type="Proteomes" id="UP000608754"/>
    </source>
</evidence>
<dbReference type="InterPro" id="IPR001173">
    <property type="entry name" value="Glyco_trans_2-like"/>
</dbReference>